<dbReference type="AlphaFoldDB" id="A0A136Q0T6"/>
<protein>
    <submittedName>
        <fullName evidence="3">VanW-like protein</fullName>
    </submittedName>
</protein>
<keyword evidence="1" id="KW-0732">Signal</keyword>
<dbReference type="OrthoDB" id="9797191at2"/>
<dbReference type="SMART" id="SM01208">
    <property type="entry name" value="G5"/>
    <property type="match status" value="1"/>
</dbReference>
<proteinExistence type="predicted"/>
<dbReference type="InterPro" id="IPR052913">
    <property type="entry name" value="Glycopeptide_resist_protein"/>
</dbReference>
<dbReference type="Pfam" id="PF04294">
    <property type="entry name" value="VanW"/>
    <property type="match status" value="1"/>
</dbReference>
<evidence type="ECO:0000259" key="2">
    <source>
        <dbReference type="SMART" id="SM01208"/>
    </source>
</evidence>
<dbReference type="EMBL" id="LSZW01000065">
    <property type="protein sequence ID" value="KXK64301.1"/>
    <property type="molecule type" value="Genomic_DNA"/>
</dbReference>
<dbReference type="InterPro" id="IPR007391">
    <property type="entry name" value="Vancomycin_resist_VanW"/>
</dbReference>
<gene>
    <name evidence="3" type="ORF">HMPREF3293_02950</name>
</gene>
<organism evidence="3 4">
    <name type="scientific">Christensenella minuta</name>
    <dbReference type="NCBI Taxonomy" id="626937"/>
    <lineage>
        <taxon>Bacteria</taxon>
        <taxon>Bacillati</taxon>
        <taxon>Bacillota</taxon>
        <taxon>Clostridia</taxon>
        <taxon>Christensenellales</taxon>
        <taxon>Christensenellaceae</taxon>
        <taxon>Christensenella</taxon>
    </lineage>
</organism>
<comment type="caution">
    <text evidence="3">The sequence shown here is derived from an EMBL/GenBank/DDBJ whole genome shotgun (WGS) entry which is preliminary data.</text>
</comment>
<dbReference type="Proteomes" id="UP000070366">
    <property type="component" value="Unassembled WGS sequence"/>
</dbReference>
<dbReference type="Pfam" id="PF07501">
    <property type="entry name" value="G5"/>
    <property type="match status" value="1"/>
</dbReference>
<dbReference type="STRING" id="626937.HMPREF3293_02950"/>
<accession>A0A136Q0T6</accession>
<dbReference type="InterPro" id="IPR011098">
    <property type="entry name" value="G5_dom"/>
</dbReference>
<evidence type="ECO:0000256" key="1">
    <source>
        <dbReference type="ARBA" id="ARBA00022729"/>
    </source>
</evidence>
<keyword evidence="4" id="KW-1185">Reference proteome</keyword>
<reference evidence="3 4" key="1">
    <citation type="submission" date="2016-02" db="EMBL/GenBank/DDBJ databases">
        <authorList>
            <person name="Wen L."/>
            <person name="He K."/>
            <person name="Yang H."/>
        </authorList>
    </citation>
    <scope>NUCLEOTIDE SEQUENCE [LARGE SCALE GENOMIC DNA]</scope>
    <source>
        <strain evidence="3 4">DSM 22607</strain>
    </source>
</reference>
<dbReference type="PANTHER" id="PTHR35788:SF1">
    <property type="entry name" value="EXPORTED PROTEIN"/>
    <property type="match status" value="1"/>
</dbReference>
<dbReference type="KEGG" id="cmiu:B1H56_02275"/>
<feature type="domain" description="G5" evidence="2">
    <location>
        <begin position="130"/>
        <end position="207"/>
    </location>
</feature>
<name>A0A136Q0T6_9FIRM</name>
<sequence>MCSAVNGLALAPGETLSLNELVGERTAEKGFLPAPAITDGKDLTDELGGGICQLTGTLYNAALLANMEIVERVHHSWPSDYLPVGLDATLNWDNKDLKIKNTTQWPVYFSARFEEHIVDVAIYGQPSEYEIEIKSEIVEEYQEPKPQVIYTDELAVGKTVVKTKGRKGYVAEVRRNYLKDGEVIYSEEISRDTFHEIQGVVIRGADGKNK</sequence>
<evidence type="ECO:0000313" key="4">
    <source>
        <dbReference type="Proteomes" id="UP000070366"/>
    </source>
</evidence>
<dbReference type="PANTHER" id="PTHR35788">
    <property type="entry name" value="EXPORTED PROTEIN-RELATED"/>
    <property type="match status" value="1"/>
</dbReference>
<evidence type="ECO:0000313" key="3">
    <source>
        <dbReference type="EMBL" id="KXK64301.1"/>
    </source>
</evidence>